<sequence>NTSRSLPLLEVKKENTFVDLPEDIYTSIKNLNFYHHTNSNTCELQFNDQVYEQESITINLDEYLINAIDDSDKHLIDTVD</sequence>
<keyword evidence="2" id="KW-1185">Reference proteome</keyword>
<gene>
    <name evidence="1" type="ORF">RPERSI_LOCUS26712</name>
</gene>
<evidence type="ECO:0000313" key="2">
    <source>
        <dbReference type="Proteomes" id="UP000789920"/>
    </source>
</evidence>
<proteinExistence type="predicted"/>
<dbReference type="Proteomes" id="UP000789920">
    <property type="component" value="Unassembled WGS sequence"/>
</dbReference>
<accession>A0ACA9S7S0</accession>
<dbReference type="EMBL" id="CAJVQC010091963">
    <property type="protein sequence ID" value="CAG8826325.1"/>
    <property type="molecule type" value="Genomic_DNA"/>
</dbReference>
<reference evidence="1" key="1">
    <citation type="submission" date="2021-06" db="EMBL/GenBank/DDBJ databases">
        <authorList>
            <person name="Kallberg Y."/>
            <person name="Tangrot J."/>
            <person name="Rosling A."/>
        </authorList>
    </citation>
    <scope>NUCLEOTIDE SEQUENCE</scope>
    <source>
        <strain evidence="1">MA461A</strain>
    </source>
</reference>
<protein>
    <submittedName>
        <fullName evidence="1">29949_t:CDS:1</fullName>
    </submittedName>
</protein>
<organism evidence="1 2">
    <name type="scientific">Racocetra persica</name>
    <dbReference type="NCBI Taxonomy" id="160502"/>
    <lineage>
        <taxon>Eukaryota</taxon>
        <taxon>Fungi</taxon>
        <taxon>Fungi incertae sedis</taxon>
        <taxon>Mucoromycota</taxon>
        <taxon>Glomeromycotina</taxon>
        <taxon>Glomeromycetes</taxon>
        <taxon>Diversisporales</taxon>
        <taxon>Gigasporaceae</taxon>
        <taxon>Racocetra</taxon>
    </lineage>
</organism>
<comment type="caution">
    <text evidence="1">The sequence shown here is derived from an EMBL/GenBank/DDBJ whole genome shotgun (WGS) entry which is preliminary data.</text>
</comment>
<feature type="non-terminal residue" evidence="1">
    <location>
        <position position="80"/>
    </location>
</feature>
<name>A0ACA9S7S0_9GLOM</name>
<evidence type="ECO:0000313" key="1">
    <source>
        <dbReference type="EMBL" id="CAG8826325.1"/>
    </source>
</evidence>
<feature type="non-terminal residue" evidence="1">
    <location>
        <position position="1"/>
    </location>
</feature>